<proteinExistence type="predicted"/>
<sequence>MDNPALPKLLEAEANLSNREAVLTAQLTTVREQRKGLQTVIEMFNAGEISEDAVSVGGASPALATPEASATPSPDAAESIPEMAPEAVTDPITFETVAPEPAPEPDTKTKRPTSRKRGGRPAKKAQPKSRKTGKSRSSASNWQKYIRKTFKTQPLPEVVATVLQSQPNSVFEIAEVMDAIFTENIPKSDFLKARNRISNILSAGARNGTWYRGRQGKYSLSDNAVKAS</sequence>
<evidence type="ECO:0000313" key="2">
    <source>
        <dbReference type="EMBL" id="MBE9076202.1"/>
    </source>
</evidence>
<keyword evidence="3" id="KW-1185">Reference proteome</keyword>
<dbReference type="RefSeq" id="WP_193904868.1">
    <property type="nucleotide sequence ID" value="NZ_JADEXG010000004.1"/>
</dbReference>
<comment type="caution">
    <text evidence="2">The sequence shown here is derived from an EMBL/GenBank/DDBJ whole genome shotgun (WGS) entry which is preliminary data.</text>
</comment>
<evidence type="ECO:0000256" key="1">
    <source>
        <dbReference type="SAM" id="MobiDB-lite"/>
    </source>
</evidence>
<dbReference type="AlphaFoldDB" id="A0A8J7A4N4"/>
<accession>A0A8J7A4N4</accession>
<dbReference type="Proteomes" id="UP000636505">
    <property type="component" value="Unassembled WGS sequence"/>
</dbReference>
<feature type="region of interest" description="Disordered" evidence="1">
    <location>
        <begin position="57"/>
        <end position="80"/>
    </location>
</feature>
<organism evidence="2 3">
    <name type="scientific">Vasconcelosia minhoensis LEGE 07310</name>
    <dbReference type="NCBI Taxonomy" id="915328"/>
    <lineage>
        <taxon>Bacteria</taxon>
        <taxon>Bacillati</taxon>
        <taxon>Cyanobacteriota</taxon>
        <taxon>Cyanophyceae</taxon>
        <taxon>Nodosilineales</taxon>
        <taxon>Cymatolegaceae</taxon>
        <taxon>Vasconcelosia</taxon>
        <taxon>Vasconcelosia minhoensis</taxon>
    </lineage>
</organism>
<dbReference type="EMBL" id="JADEXG010000004">
    <property type="protein sequence ID" value="MBE9076202.1"/>
    <property type="molecule type" value="Genomic_DNA"/>
</dbReference>
<evidence type="ECO:0000313" key="3">
    <source>
        <dbReference type="Proteomes" id="UP000636505"/>
    </source>
</evidence>
<feature type="compositionally biased region" description="Basic residues" evidence="1">
    <location>
        <begin position="110"/>
        <end position="134"/>
    </location>
</feature>
<gene>
    <name evidence="2" type="ORF">IQ241_02640</name>
</gene>
<name>A0A8J7A4N4_9CYAN</name>
<reference evidence="2" key="1">
    <citation type="submission" date="2020-10" db="EMBL/GenBank/DDBJ databases">
        <authorList>
            <person name="Castelo-Branco R."/>
            <person name="Eusebio N."/>
            <person name="Adriana R."/>
            <person name="Vieira A."/>
            <person name="Brugerolle De Fraissinette N."/>
            <person name="Rezende De Castro R."/>
            <person name="Schneider M.P."/>
            <person name="Vasconcelos V."/>
            <person name="Leao P.N."/>
        </authorList>
    </citation>
    <scope>NUCLEOTIDE SEQUENCE</scope>
    <source>
        <strain evidence="2">LEGE 07310</strain>
    </source>
</reference>
<protein>
    <submittedName>
        <fullName evidence="2">Uncharacterized protein</fullName>
    </submittedName>
</protein>
<feature type="region of interest" description="Disordered" evidence="1">
    <location>
        <begin position="96"/>
        <end position="142"/>
    </location>
</feature>